<dbReference type="AlphaFoldDB" id="A0A9W9ZGW3"/>
<dbReference type="OrthoDB" id="6010665at2759"/>
<evidence type="ECO:0000313" key="1">
    <source>
        <dbReference type="EMBL" id="KAJ7381452.1"/>
    </source>
</evidence>
<comment type="caution">
    <text evidence="1">The sequence shown here is derived from an EMBL/GenBank/DDBJ whole genome shotgun (WGS) entry which is preliminary data.</text>
</comment>
<accession>A0A9W9ZGW3</accession>
<gene>
    <name evidence="1" type="ORF">OS493_001590</name>
</gene>
<reference evidence="1" key="1">
    <citation type="submission" date="2023-01" db="EMBL/GenBank/DDBJ databases">
        <title>Genome assembly of the deep-sea coral Lophelia pertusa.</title>
        <authorList>
            <person name="Herrera S."/>
            <person name="Cordes E."/>
        </authorList>
    </citation>
    <scope>NUCLEOTIDE SEQUENCE</scope>
    <source>
        <strain evidence="1">USNM1676648</strain>
        <tissue evidence="1">Polyp</tissue>
    </source>
</reference>
<dbReference type="Proteomes" id="UP001163046">
    <property type="component" value="Unassembled WGS sequence"/>
</dbReference>
<keyword evidence="2" id="KW-1185">Reference proteome</keyword>
<proteinExistence type="predicted"/>
<protein>
    <submittedName>
        <fullName evidence="1">Uncharacterized protein</fullName>
    </submittedName>
</protein>
<evidence type="ECO:0000313" key="2">
    <source>
        <dbReference type="Proteomes" id="UP001163046"/>
    </source>
</evidence>
<name>A0A9W9ZGW3_9CNID</name>
<organism evidence="1 2">
    <name type="scientific">Desmophyllum pertusum</name>
    <dbReference type="NCBI Taxonomy" id="174260"/>
    <lineage>
        <taxon>Eukaryota</taxon>
        <taxon>Metazoa</taxon>
        <taxon>Cnidaria</taxon>
        <taxon>Anthozoa</taxon>
        <taxon>Hexacorallia</taxon>
        <taxon>Scleractinia</taxon>
        <taxon>Caryophylliina</taxon>
        <taxon>Caryophylliidae</taxon>
        <taxon>Desmophyllum</taxon>
    </lineage>
</organism>
<sequence>MEEFHSRSTLIWAIHITSSLNRDRVGFMAIAITYLVIVPGDRPQNPSHLQKYAEILTGAFLPTVNKQTTSAGRLHKCSHCHKWGCKALRHKEKLPPQSLEIQPGVQVLSGRFNMKADTGQVIPDDSCHVSVCDLSSAPEQTIPEQHISDLQSFYVITLTVECKHKQTDIPQNIILGNLRPIQEEDTKVFEEAAENTSTLLAETWMQTSSQTCHLQPLYSLVPHQFHSTNMENLTTKERTSSSRT</sequence>
<dbReference type="EMBL" id="MU826350">
    <property type="protein sequence ID" value="KAJ7381452.1"/>
    <property type="molecule type" value="Genomic_DNA"/>
</dbReference>